<evidence type="ECO:0000256" key="1">
    <source>
        <dbReference type="SAM" id="MobiDB-lite"/>
    </source>
</evidence>
<feature type="compositionally biased region" description="Polar residues" evidence="1">
    <location>
        <begin position="51"/>
        <end position="67"/>
    </location>
</feature>
<comment type="caution">
    <text evidence="3">The sequence shown here is derived from an EMBL/GenBank/DDBJ whole genome shotgun (WGS) entry which is preliminary data.</text>
</comment>
<organism evidence="3 4">
    <name type="scientific">Suillus placidus</name>
    <dbReference type="NCBI Taxonomy" id="48579"/>
    <lineage>
        <taxon>Eukaryota</taxon>
        <taxon>Fungi</taxon>
        <taxon>Dikarya</taxon>
        <taxon>Basidiomycota</taxon>
        <taxon>Agaricomycotina</taxon>
        <taxon>Agaricomycetes</taxon>
        <taxon>Agaricomycetidae</taxon>
        <taxon>Boletales</taxon>
        <taxon>Suillineae</taxon>
        <taxon>Suillaceae</taxon>
        <taxon>Suillus</taxon>
    </lineage>
</organism>
<proteinExistence type="predicted"/>
<dbReference type="PANTHER" id="PTHR47336:SF2">
    <property type="entry name" value="TRANSCRIPTION FACTOR HMS1-RELATED"/>
    <property type="match status" value="1"/>
</dbReference>
<evidence type="ECO:0000313" key="4">
    <source>
        <dbReference type="Proteomes" id="UP000714275"/>
    </source>
</evidence>
<gene>
    <name evidence="3" type="ORF">EV702DRAFT_998442</name>
</gene>
<dbReference type="InterPro" id="IPR011598">
    <property type="entry name" value="bHLH_dom"/>
</dbReference>
<dbReference type="Pfam" id="PF00010">
    <property type="entry name" value="HLH"/>
    <property type="match status" value="1"/>
</dbReference>
<dbReference type="OrthoDB" id="2133190at2759"/>
<dbReference type="SMART" id="SM00353">
    <property type="entry name" value="HLH"/>
    <property type="match status" value="1"/>
</dbReference>
<dbReference type="AlphaFoldDB" id="A0A9P7A4A8"/>
<dbReference type="GO" id="GO:0046983">
    <property type="term" value="F:protein dimerization activity"/>
    <property type="evidence" value="ECO:0007669"/>
    <property type="project" value="InterPro"/>
</dbReference>
<feature type="domain" description="BHLH" evidence="2">
    <location>
        <begin position="247"/>
        <end position="322"/>
    </location>
</feature>
<dbReference type="CDD" id="cd11395">
    <property type="entry name" value="bHLHzip_SREBP_like"/>
    <property type="match status" value="1"/>
</dbReference>
<feature type="compositionally biased region" description="Low complexity" evidence="1">
    <location>
        <begin position="33"/>
        <end position="50"/>
    </location>
</feature>
<dbReference type="InterPro" id="IPR052099">
    <property type="entry name" value="Regulatory_TF_Diverse"/>
</dbReference>
<feature type="region of interest" description="Disordered" evidence="1">
    <location>
        <begin position="138"/>
        <end position="163"/>
    </location>
</feature>
<sequence length="959" mass="103532">MNMDGELHVDNVSNDELSLDASDPLTMLLNNLSDSESSSSQASSPPDWSQLSSLWPQQPLDLSSDPNSKFPDLGGSFDFSFPMDLDLNAALSMAVDPSALHYHGTSPQTMFDMNSLHVHPQDLLSSFPFTFSSPTLSSASASSSSADEKSPRMSISSGASVSPVMVPISSGTDPFSGVIMQAKLPIPRLISSIPALPSSKPPKHKQEQPYLSSSASSSPSPGPTTPTSDSGSSALNTQIAGAAVISRPKTSHTTIERRYRTNLNARIQSLKASVPALRVLDQNTTQEGDVVDERGYIDGVKVARKGSKANVLGKAVEYIHVLKRREIRLRREQEGLRTLILGIPGAQPLLAEWDHEWAKKFGGPERDEIDNDAEAYEASDDEDGDGEDEGDDSERVRKRPKLTKAPTAKKDKQPTVPVAAAAPTSIAEGIPGAVPEKRKRGRPRKIQPGAPPPIVAAAPVLLSDPVSAFVQGDVTMQAQPQQYLLAVFALFSFFNSPFTSTGASHPHTHQGSVLSHVTDPTPVAAAATMWSWSSAVQAIHLFASVLVLFTIIVPWLPLPGYVQRAKIMRLIPFSYLINSQAALTTHEGGEPLSPPASPDISDSESDADSTTTERTTRQEQGPLSDALAQSGSQDERDALIDALGLSTGALGAVRSVFVGRMANECSDSELERRAWVRLAELVALHPASAPALLRLQVYLRLSSLLSASAKTTIHASDLATLALVAHSLPVFYVKDRSLRLWNRARVGLVRPHERLVLETLSLEEAAQTLTSSPPTTSLTPLGALAATLLRQRLRSHTSELFVQTVTRSHGGALSQSHDAEQEAKWNETINAGRSLGGTISAISDSFAKVWESGVLNVKDLIVDDEDIKIVLSTIVLFRRIFPSRILCCDTANNEVSFILSPPPSPPARGPQKEVVMQLRRALGSSVFEEQSEDRDELEDSRDRAVDMLVEYERQGRSRV</sequence>
<reference evidence="3" key="1">
    <citation type="journal article" date="2020" name="New Phytol.">
        <title>Comparative genomics reveals dynamic genome evolution in host specialist ectomycorrhizal fungi.</title>
        <authorList>
            <person name="Lofgren L.A."/>
            <person name="Nguyen N.H."/>
            <person name="Vilgalys R."/>
            <person name="Ruytinx J."/>
            <person name="Liao H.L."/>
            <person name="Branco S."/>
            <person name="Kuo A."/>
            <person name="LaButti K."/>
            <person name="Lipzen A."/>
            <person name="Andreopoulos W."/>
            <person name="Pangilinan J."/>
            <person name="Riley R."/>
            <person name="Hundley H."/>
            <person name="Na H."/>
            <person name="Barry K."/>
            <person name="Grigoriev I.V."/>
            <person name="Stajich J.E."/>
            <person name="Kennedy P.G."/>
        </authorList>
    </citation>
    <scope>NUCLEOTIDE SEQUENCE</scope>
    <source>
        <strain evidence="3">DOB743</strain>
    </source>
</reference>
<protein>
    <recommendedName>
        <fullName evidence="2">BHLH domain-containing protein</fullName>
    </recommendedName>
</protein>
<feature type="region of interest" description="Disordered" evidence="1">
    <location>
        <begin position="194"/>
        <end position="234"/>
    </location>
</feature>
<accession>A0A9P7A4A8</accession>
<dbReference type="PROSITE" id="PS50888">
    <property type="entry name" value="BHLH"/>
    <property type="match status" value="1"/>
</dbReference>
<feature type="region of interest" description="Disordered" evidence="1">
    <location>
        <begin position="28"/>
        <end position="67"/>
    </location>
</feature>
<dbReference type="InterPro" id="IPR036638">
    <property type="entry name" value="HLH_DNA-bd_sf"/>
</dbReference>
<dbReference type="EMBL" id="JABBWD010000004">
    <property type="protein sequence ID" value="KAG1782179.1"/>
    <property type="molecule type" value="Genomic_DNA"/>
</dbReference>
<feature type="region of interest" description="Disordered" evidence="1">
    <location>
        <begin position="586"/>
        <end position="629"/>
    </location>
</feature>
<evidence type="ECO:0000313" key="3">
    <source>
        <dbReference type="EMBL" id="KAG1782179.1"/>
    </source>
</evidence>
<dbReference type="Gene3D" id="4.10.280.10">
    <property type="entry name" value="Helix-loop-helix DNA-binding domain"/>
    <property type="match status" value="1"/>
</dbReference>
<dbReference type="Proteomes" id="UP000714275">
    <property type="component" value="Unassembled WGS sequence"/>
</dbReference>
<feature type="compositionally biased region" description="Acidic residues" evidence="1">
    <location>
        <begin position="375"/>
        <end position="392"/>
    </location>
</feature>
<keyword evidence="4" id="KW-1185">Reference proteome</keyword>
<dbReference type="SUPFAM" id="SSF47459">
    <property type="entry name" value="HLH, helix-loop-helix DNA-binding domain"/>
    <property type="match status" value="1"/>
</dbReference>
<dbReference type="PANTHER" id="PTHR47336">
    <property type="entry name" value="TRANSCRIPTION FACTOR HMS1-RELATED"/>
    <property type="match status" value="1"/>
</dbReference>
<evidence type="ECO:0000259" key="2">
    <source>
        <dbReference type="PROSITE" id="PS50888"/>
    </source>
</evidence>
<name>A0A9P7A4A8_9AGAM</name>
<feature type="compositionally biased region" description="Low complexity" evidence="1">
    <location>
        <begin position="212"/>
        <end position="234"/>
    </location>
</feature>
<feature type="region of interest" description="Disordered" evidence="1">
    <location>
        <begin position="375"/>
        <end position="451"/>
    </location>
</feature>
<feature type="compositionally biased region" description="Low complexity" evidence="1">
    <location>
        <begin position="414"/>
        <end position="424"/>
    </location>
</feature>